<dbReference type="RefSeq" id="WP_197740491.1">
    <property type="nucleotide sequence ID" value="NZ_AP021875.1"/>
</dbReference>
<dbReference type="KEGG" id="dwd:DSCW_09060"/>
<gene>
    <name evidence="1" type="ORF">DSCW_09060</name>
</gene>
<name>A0A5K7YZQ5_9BACT</name>
<dbReference type="EMBL" id="AP021875">
    <property type="protein sequence ID" value="BBO73489.1"/>
    <property type="molecule type" value="Genomic_DNA"/>
</dbReference>
<reference evidence="1 2" key="1">
    <citation type="submission" date="2019-11" db="EMBL/GenBank/DDBJ databases">
        <title>Comparative genomics of hydrocarbon-degrading Desulfosarcina strains.</title>
        <authorList>
            <person name="Watanabe M."/>
            <person name="Kojima H."/>
            <person name="Fukui M."/>
        </authorList>
    </citation>
    <scope>NUCLEOTIDE SEQUENCE [LARGE SCALE GENOMIC DNA]</scope>
    <source>
        <strain evidence="1 2">PP31</strain>
    </source>
</reference>
<evidence type="ECO:0000313" key="1">
    <source>
        <dbReference type="EMBL" id="BBO73489.1"/>
    </source>
</evidence>
<dbReference type="InterPro" id="IPR023162">
    <property type="entry name" value="Apc36109-like_dom_sf"/>
</dbReference>
<dbReference type="Proteomes" id="UP000427769">
    <property type="component" value="Chromosome"/>
</dbReference>
<proteinExistence type="predicted"/>
<organism evidence="1 2">
    <name type="scientific">Desulfosarcina widdelii</name>
    <dbReference type="NCBI Taxonomy" id="947919"/>
    <lineage>
        <taxon>Bacteria</taxon>
        <taxon>Pseudomonadati</taxon>
        <taxon>Thermodesulfobacteriota</taxon>
        <taxon>Desulfobacteria</taxon>
        <taxon>Desulfobacterales</taxon>
        <taxon>Desulfosarcinaceae</taxon>
        <taxon>Desulfosarcina</taxon>
    </lineage>
</organism>
<evidence type="ECO:0000313" key="2">
    <source>
        <dbReference type="Proteomes" id="UP000427769"/>
    </source>
</evidence>
<dbReference type="Gene3D" id="1.10.340.20">
    <property type="entry name" value="Apc36109-like domain"/>
    <property type="match status" value="1"/>
</dbReference>
<protein>
    <recommendedName>
        <fullName evidence="3">DUF1871 domain-containing protein</fullName>
    </recommendedName>
</protein>
<sequence>MQKKEAMARIHAVQEILRRWDPMDLAPGKFAPKDEYDDYAYPIVSLVSQGCSVEQLFEYLRSLRIDMETMRDNIQNDKNIAREIITALHGKEV</sequence>
<accession>A0A5K7YZQ5</accession>
<dbReference type="AlphaFoldDB" id="A0A5K7YZQ5"/>
<dbReference type="SUPFAM" id="SSF116922">
    <property type="entry name" value="YugE-like"/>
    <property type="match status" value="1"/>
</dbReference>
<evidence type="ECO:0008006" key="3">
    <source>
        <dbReference type="Google" id="ProtNLM"/>
    </source>
</evidence>
<keyword evidence="2" id="KW-1185">Reference proteome</keyword>